<name>A0A1Q5TPF4_9GAMM</name>
<dbReference type="EMBL" id="MKGR01000035">
    <property type="protein sequence ID" value="OKP02077.1"/>
    <property type="molecule type" value="Genomic_DNA"/>
</dbReference>
<keyword evidence="2" id="KW-1185">Reference proteome</keyword>
<proteinExistence type="predicted"/>
<comment type="caution">
    <text evidence="1">The sequence shown here is derived from an EMBL/GenBank/DDBJ whole genome shotgun (WGS) entry which is preliminary data.</text>
</comment>
<reference evidence="1 2" key="1">
    <citation type="submission" date="2016-09" db="EMBL/GenBank/DDBJ databases">
        <title>Xenorhabdus thuongxuanensis sp. nov. and Xenorhabdus eapokensis sp. nov., isolated from Steinernema species.</title>
        <authorList>
            <person name="Kaempfer P."/>
            <person name="Tobias N.J."/>
            <person name="Phan Ke L."/>
            <person name="Bode H.B."/>
            <person name="Glaeser S.P."/>
        </authorList>
    </citation>
    <scope>NUCLEOTIDE SEQUENCE [LARGE SCALE GENOMIC DNA]</scope>
    <source>
        <strain evidence="1 2">30TX1</strain>
    </source>
</reference>
<protein>
    <submittedName>
        <fullName evidence="1">Uncharacterized protein</fullName>
    </submittedName>
</protein>
<evidence type="ECO:0000313" key="1">
    <source>
        <dbReference type="EMBL" id="OKP02077.1"/>
    </source>
</evidence>
<organism evidence="1 2">
    <name type="scientific">Xenorhabdus thuongxuanensis</name>
    <dbReference type="NCBI Taxonomy" id="1873484"/>
    <lineage>
        <taxon>Bacteria</taxon>
        <taxon>Pseudomonadati</taxon>
        <taxon>Pseudomonadota</taxon>
        <taxon>Gammaproteobacteria</taxon>
        <taxon>Enterobacterales</taxon>
        <taxon>Morganellaceae</taxon>
        <taxon>Xenorhabdus</taxon>
    </lineage>
</organism>
<dbReference type="AlphaFoldDB" id="A0A1Q5TPF4"/>
<gene>
    <name evidence="1" type="ORF">Xentx_03285</name>
</gene>
<sequence>MWIQDINLGIGNRTTNRNGTGYLNGRGNLVGGRKRGGFRRAISIYQVGRLGCGQLHLLYLVGIEYIPANQQIAQLPQQGLKAVEIFIEQAHSQPERGNTAPNQRLAETCWIEQYGLWHHLQVSPIEQGGPDFPG</sequence>
<accession>A0A1Q5TPF4</accession>
<evidence type="ECO:0000313" key="2">
    <source>
        <dbReference type="Proteomes" id="UP000186277"/>
    </source>
</evidence>
<dbReference type="Proteomes" id="UP000186277">
    <property type="component" value="Unassembled WGS sequence"/>
</dbReference>